<organism evidence="2 3">
    <name type="scientific">Tanacetum coccineum</name>
    <dbReference type="NCBI Taxonomy" id="301880"/>
    <lineage>
        <taxon>Eukaryota</taxon>
        <taxon>Viridiplantae</taxon>
        <taxon>Streptophyta</taxon>
        <taxon>Embryophyta</taxon>
        <taxon>Tracheophyta</taxon>
        <taxon>Spermatophyta</taxon>
        <taxon>Magnoliopsida</taxon>
        <taxon>eudicotyledons</taxon>
        <taxon>Gunneridae</taxon>
        <taxon>Pentapetalae</taxon>
        <taxon>asterids</taxon>
        <taxon>campanulids</taxon>
        <taxon>Asterales</taxon>
        <taxon>Asteraceae</taxon>
        <taxon>Asteroideae</taxon>
        <taxon>Anthemideae</taxon>
        <taxon>Anthemidinae</taxon>
        <taxon>Tanacetum</taxon>
    </lineage>
</organism>
<sequence>MDIIRDQQIALDDALVAPANRLKIGKSNFRLSSDLNSKEATLQVVYDVLKLTPFYKAFQITVDVLEIYMQEFWATATVHHHSIRFKMNNKKHIVNLEYFREMLQIFPKLPDHGEIKVITDVNVNKLHQPWRSFDAVINKCLSGKSTGYDSLRLSQAQILWGMYHKKNVDYAYLLWEDFVYPVENKNVKRSNEMYYPRFTKVIVKFFMTKDPSIPKRNRVNWHFAKDDQMFTTIKVVSRHEGTQLYGAILPDELTNEAIKDSKSYKEYYAIASGAEPPKTKASIKKKKIGSDKTKTPPTTKGKKTQDFSKNG</sequence>
<evidence type="ECO:0000313" key="3">
    <source>
        <dbReference type="Proteomes" id="UP001151760"/>
    </source>
</evidence>
<feature type="region of interest" description="Disordered" evidence="1">
    <location>
        <begin position="275"/>
        <end position="311"/>
    </location>
</feature>
<name>A0ABQ5F9R5_9ASTR</name>
<reference evidence="2" key="1">
    <citation type="journal article" date="2022" name="Int. J. Mol. Sci.">
        <title>Draft Genome of Tanacetum Coccineum: Genomic Comparison of Closely Related Tanacetum-Family Plants.</title>
        <authorList>
            <person name="Yamashiro T."/>
            <person name="Shiraishi A."/>
            <person name="Nakayama K."/>
            <person name="Satake H."/>
        </authorList>
    </citation>
    <scope>NUCLEOTIDE SEQUENCE</scope>
</reference>
<comment type="caution">
    <text evidence="2">The sequence shown here is derived from an EMBL/GenBank/DDBJ whole genome shotgun (WGS) entry which is preliminary data.</text>
</comment>
<gene>
    <name evidence="2" type="ORF">Tco_1003181</name>
</gene>
<reference evidence="2" key="2">
    <citation type="submission" date="2022-01" db="EMBL/GenBank/DDBJ databases">
        <authorList>
            <person name="Yamashiro T."/>
            <person name="Shiraishi A."/>
            <person name="Satake H."/>
            <person name="Nakayama K."/>
        </authorList>
    </citation>
    <scope>NUCLEOTIDE SEQUENCE</scope>
</reference>
<proteinExistence type="predicted"/>
<accession>A0ABQ5F9R5</accession>
<dbReference type="Proteomes" id="UP001151760">
    <property type="component" value="Unassembled WGS sequence"/>
</dbReference>
<evidence type="ECO:0000256" key="1">
    <source>
        <dbReference type="SAM" id="MobiDB-lite"/>
    </source>
</evidence>
<dbReference type="EMBL" id="BQNB010017128">
    <property type="protein sequence ID" value="GJT59648.1"/>
    <property type="molecule type" value="Genomic_DNA"/>
</dbReference>
<protein>
    <submittedName>
        <fullName evidence="2">Uncharacterized protein</fullName>
    </submittedName>
</protein>
<evidence type="ECO:0000313" key="2">
    <source>
        <dbReference type="EMBL" id="GJT59648.1"/>
    </source>
</evidence>
<keyword evidence="3" id="KW-1185">Reference proteome</keyword>